<evidence type="ECO:0000313" key="1">
    <source>
        <dbReference type="EMBL" id="KAG0559140.1"/>
    </source>
</evidence>
<dbReference type="Proteomes" id="UP000822688">
    <property type="component" value="Chromosome 10"/>
</dbReference>
<keyword evidence="2" id="KW-1185">Reference proteome</keyword>
<gene>
    <name evidence="1" type="ORF">KC19_10G082300</name>
</gene>
<organism evidence="1 2">
    <name type="scientific">Ceratodon purpureus</name>
    <name type="common">Fire moss</name>
    <name type="synonym">Dicranum purpureum</name>
    <dbReference type="NCBI Taxonomy" id="3225"/>
    <lineage>
        <taxon>Eukaryota</taxon>
        <taxon>Viridiplantae</taxon>
        <taxon>Streptophyta</taxon>
        <taxon>Embryophyta</taxon>
        <taxon>Bryophyta</taxon>
        <taxon>Bryophytina</taxon>
        <taxon>Bryopsida</taxon>
        <taxon>Dicranidae</taxon>
        <taxon>Pseudoditrichales</taxon>
        <taxon>Ditrichaceae</taxon>
        <taxon>Ceratodon</taxon>
    </lineage>
</organism>
<reference evidence="1" key="1">
    <citation type="submission" date="2020-06" db="EMBL/GenBank/DDBJ databases">
        <title>WGS assembly of Ceratodon purpureus strain R40.</title>
        <authorList>
            <person name="Carey S.B."/>
            <person name="Jenkins J."/>
            <person name="Shu S."/>
            <person name="Lovell J.T."/>
            <person name="Sreedasyam A."/>
            <person name="Maumus F."/>
            <person name="Tiley G.P."/>
            <person name="Fernandez-Pozo N."/>
            <person name="Barry K."/>
            <person name="Chen C."/>
            <person name="Wang M."/>
            <person name="Lipzen A."/>
            <person name="Daum C."/>
            <person name="Saski C.A."/>
            <person name="Payton A.C."/>
            <person name="Mcbreen J.C."/>
            <person name="Conrad R.E."/>
            <person name="Kollar L.M."/>
            <person name="Olsson S."/>
            <person name="Huttunen S."/>
            <person name="Landis J.B."/>
            <person name="Wickett N.J."/>
            <person name="Johnson M.G."/>
            <person name="Rensing S.A."/>
            <person name="Grimwood J."/>
            <person name="Schmutz J."/>
            <person name="Mcdaniel S.F."/>
        </authorList>
    </citation>
    <scope>NUCLEOTIDE SEQUENCE</scope>
    <source>
        <strain evidence="1">R40</strain>
    </source>
</reference>
<evidence type="ECO:0000313" key="2">
    <source>
        <dbReference type="Proteomes" id="UP000822688"/>
    </source>
</evidence>
<protein>
    <submittedName>
        <fullName evidence="1">Uncharacterized protein</fullName>
    </submittedName>
</protein>
<comment type="caution">
    <text evidence="1">The sequence shown here is derived from an EMBL/GenBank/DDBJ whole genome shotgun (WGS) entry which is preliminary data.</text>
</comment>
<dbReference type="OrthoDB" id="2009414at2759"/>
<proteinExistence type="predicted"/>
<sequence>MQAIMEDFPALEPVPVQALSMEERMTNMEKKAKETEEKFEKKFVRQGQLLLPFCERELVILGAEILKWSVKKQGVEDGHGLHLFDSDVKSEVFLGCRAYSGKSKPAYKDLVAYKEMSKSVITLRNSTAHYRNIEALEAMVDMAVAAIAEWPQLVTKYPAQVQIVRRYKTFKQLLPHSFPSSQ</sequence>
<dbReference type="AlphaFoldDB" id="A0A8T0GJG5"/>
<accession>A0A8T0GJG5</accession>
<dbReference type="EMBL" id="CM026431">
    <property type="protein sequence ID" value="KAG0559140.1"/>
    <property type="molecule type" value="Genomic_DNA"/>
</dbReference>
<name>A0A8T0GJG5_CERPU</name>